<feature type="compositionally biased region" description="Polar residues" evidence="3">
    <location>
        <begin position="496"/>
        <end position="506"/>
    </location>
</feature>
<dbReference type="SMART" id="SM00228">
    <property type="entry name" value="PDZ"/>
    <property type="match status" value="1"/>
</dbReference>
<dbReference type="GO" id="GO:0042391">
    <property type="term" value="P:regulation of membrane potential"/>
    <property type="evidence" value="ECO:0007669"/>
    <property type="project" value="TreeGrafter"/>
</dbReference>
<dbReference type="EnsemblMetazoa" id="CapteT224324">
    <property type="protein sequence ID" value="CapteP224324"/>
    <property type="gene ID" value="CapteG224324"/>
</dbReference>
<dbReference type="STRING" id="283909.R7VC62"/>
<feature type="compositionally biased region" description="Polar residues" evidence="3">
    <location>
        <begin position="676"/>
        <end position="687"/>
    </location>
</feature>
<dbReference type="EMBL" id="KB294939">
    <property type="protein sequence ID" value="ELU13906.1"/>
    <property type="molecule type" value="Genomic_DNA"/>
</dbReference>
<dbReference type="GO" id="GO:0048791">
    <property type="term" value="P:calcium ion-regulated exocytosis of neurotransmitter"/>
    <property type="evidence" value="ECO:0007669"/>
    <property type="project" value="TreeGrafter"/>
</dbReference>
<dbReference type="PROSITE" id="PS50106">
    <property type="entry name" value="PDZ"/>
    <property type="match status" value="1"/>
</dbReference>
<evidence type="ECO:0000256" key="3">
    <source>
        <dbReference type="SAM" id="MobiDB-lite"/>
    </source>
</evidence>
<feature type="compositionally biased region" description="Pro residues" evidence="3">
    <location>
        <begin position="347"/>
        <end position="357"/>
    </location>
</feature>
<feature type="compositionally biased region" description="Low complexity" evidence="3">
    <location>
        <begin position="960"/>
        <end position="980"/>
    </location>
</feature>
<feature type="domain" description="C2" evidence="4">
    <location>
        <begin position="825"/>
        <end position="943"/>
    </location>
</feature>
<evidence type="ECO:0000256" key="2">
    <source>
        <dbReference type="ARBA" id="ARBA00034103"/>
    </source>
</evidence>
<feature type="region of interest" description="Disordered" evidence="3">
    <location>
        <begin position="90"/>
        <end position="114"/>
    </location>
</feature>
<dbReference type="InterPro" id="IPR000008">
    <property type="entry name" value="C2_dom"/>
</dbReference>
<feature type="compositionally biased region" description="Basic and acidic residues" evidence="3">
    <location>
        <begin position="582"/>
        <end position="598"/>
    </location>
</feature>
<dbReference type="CDD" id="cd04028">
    <property type="entry name" value="C2B_RIM1alpha"/>
    <property type="match status" value="1"/>
</dbReference>
<feature type="compositionally biased region" description="Polar residues" evidence="3">
    <location>
        <begin position="397"/>
        <end position="427"/>
    </location>
</feature>
<evidence type="ECO:0000313" key="7">
    <source>
        <dbReference type="EnsemblMetazoa" id="CapteP224324"/>
    </source>
</evidence>
<dbReference type="GO" id="GO:0042734">
    <property type="term" value="C:presynaptic membrane"/>
    <property type="evidence" value="ECO:0007669"/>
    <property type="project" value="TreeGrafter"/>
</dbReference>
<reference evidence="6 8" key="2">
    <citation type="journal article" date="2013" name="Nature">
        <title>Insights into bilaterian evolution from three spiralian genomes.</title>
        <authorList>
            <person name="Simakov O."/>
            <person name="Marletaz F."/>
            <person name="Cho S.J."/>
            <person name="Edsinger-Gonzales E."/>
            <person name="Havlak P."/>
            <person name="Hellsten U."/>
            <person name="Kuo D.H."/>
            <person name="Larsson T."/>
            <person name="Lv J."/>
            <person name="Arendt D."/>
            <person name="Savage R."/>
            <person name="Osoegawa K."/>
            <person name="de Jong P."/>
            <person name="Grimwood J."/>
            <person name="Chapman J.A."/>
            <person name="Shapiro H."/>
            <person name="Aerts A."/>
            <person name="Otillar R.P."/>
            <person name="Terry A.Y."/>
            <person name="Boore J.L."/>
            <person name="Grigoriev I.V."/>
            <person name="Lindberg D.R."/>
            <person name="Seaver E.C."/>
            <person name="Weisblat D.A."/>
            <person name="Putnam N.H."/>
            <person name="Rokhsar D.S."/>
        </authorList>
    </citation>
    <scope>NUCLEOTIDE SEQUENCE</scope>
    <source>
        <strain evidence="6 8">I ESC-2004</strain>
    </source>
</reference>
<dbReference type="GO" id="GO:0031267">
    <property type="term" value="F:small GTPase binding"/>
    <property type="evidence" value="ECO:0007669"/>
    <property type="project" value="InterPro"/>
</dbReference>
<evidence type="ECO:0000256" key="1">
    <source>
        <dbReference type="ARBA" id="ARBA00023018"/>
    </source>
</evidence>
<dbReference type="GO" id="GO:0050806">
    <property type="term" value="P:positive regulation of synaptic transmission"/>
    <property type="evidence" value="ECO:0007669"/>
    <property type="project" value="TreeGrafter"/>
</dbReference>
<reference evidence="7" key="3">
    <citation type="submission" date="2015-06" db="UniProtKB">
        <authorList>
            <consortium name="EnsemblMetazoa"/>
        </authorList>
    </citation>
    <scope>IDENTIFICATION</scope>
</reference>
<organism evidence="6">
    <name type="scientific">Capitella teleta</name>
    <name type="common">Polychaete worm</name>
    <dbReference type="NCBI Taxonomy" id="283909"/>
    <lineage>
        <taxon>Eukaryota</taxon>
        <taxon>Metazoa</taxon>
        <taxon>Spiralia</taxon>
        <taxon>Lophotrochozoa</taxon>
        <taxon>Annelida</taxon>
        <taxon>Polychaeta</taxon>
        <taxon>Sedentaria</taxon>
        <taxon>Scolecida</taxon>
        <taxon>Capitellidae</taxon>
        <taxon>Capitella</taxon>
    </lineage>
</organism>
<dbReference type="FunCoup" id="R7VC62">
    <property type="interactions" value="137"/>
</dbReference>
<dbReference type="HOGENOM" id="CLU_001061_0_0_1"/>
<evidence type="ECO:0000259" key="5">
    <source>
        <dbReference type="PROSITE" id="PS50106"/>
    </source>
</evidence>
<dbReference type="CDD" id="cd06714">
    <property type="entry name" value="PDZ_RIM-like"/>
    <property type="match status" value="1"/>
</dbReference>
<feature type="compositionally biased region" description="Basic and acidic residues" evidence="3">
    <location>
        <begin position="283"/>
        <end position="296"/>
    </location>
</feature>
<feature type="domain" description="PDZ" evidence="5">
    <location>
        <begin position="1"/>
        <end position="82"/>
    </location>
</feature>
<evidence type="ECO:0000313" key="6">
    <source>
        <dbReference type="EMBL" id="ELU13906.1"/>
    </source>
</evidence>
<feature type="compositionally biased region" description="Polar residues" evidence="3">
    <location>
        <begin position="620"/>
        <end position="642"/>
    </location>
</feature>
<dbReference type="FunFam" id="2.60.40.150:FF:000003">
    <property type="entry name" value="Regulating synaptic membrane exocytosis protein 2"/>
    <property type="match status" value="1"/>
</dbReference>
<dbReference type="CDD" id="cd04031">
    <property type="entry name" value="C2A_RIM1alpha"/>
    <property type="match status" value="1"/>
</dbReference>
<feature type="region of interest" description="Disordered" evidence="3">
    <location>
        <begin position="544"/>
        <end position="697"/>
    </location>
</feature>
<feature type="compositionally biased region" description="Basic and acidic residues" evidence="3">
    <location>
        <begin position="763"/>
        <end position="773"/>
    </location>
</feature>
<evidence type="ECO:0000259" key="4">
    <source>
        <dbReference type="PROSITE" id="PS50004"/>
    </source>
</evidence>
<dbReference type="GO" id="GO:0044325">
    <property type="term" value="F:transmembrane transporter binding"/>
    <property type="evidence" value="ECO:0007669"/>
    <property type="project" value="TreeGrafter"/>
</dbReference>
<dbReference type="GO" id="GO:0048167">
    <property type="term" value="P:regulation of synaptic plasticity"/>
    <property type="evidence" value="ECO:0007669"/>
    <property type="project" value="TreeGrafter"/>
</dbReference>
<feature type="compositionally biased region" description="Low complexity" evidence="3">
    <location>
        <begin position="774"/>
        <end position="783"/>
    </location>
</feature>
<dbReference type="SUPFAM" id="SSF49562">
    <property type="entry name" value="C2 domain (Calcium/lipid-binding domain, CaLB)"/>
    <property type="match status" value="2"/>
</dbReference>
<name>R7VC62_CAPTE</name>
<feature type="region of interest" description="Disordered" evidence="3">
    <location>
        <begin position="960"/>
        <end position="1000"/>
    </location>
</feature>
<reference evidence="8" key="1">
    <citation type="submission" date="2012-12" db="EMBL/GenBank/DDBJ databases">
        <authorList>
            <person name="Hellsten U."/>
            <person name="Grimwood J."/>
            <person name="Chapman J.A."/>
            <person name="Shapiro H."/>
            <person name="Aerts A."/>
            <person name="Otillar R.P."/>
            <person name="Terry A.Y."/>
            <person name="Boore J.L."/>
            <person name="Simakov O."/>
            <person name="Marletaz F."/>
            <person name="Cho S.-J."/>
            <person name="Edsinger-Gonzales E."/>
            <person name="Havlak P."/>
            <person name="Kuo D.-H."/>
            <person name="Larsson T."/>
            <person name="Lv J."/>
            <person name="Arendt D."/>
            <person name="Savage R."/>
            <person name="Osoegawa K."/>
            <person name="de Jong P."/>
            <person name="Lindberg D.R."/>
            <person name="Seaver E.C."/>
            <person name="Weisblat D.A."/>
            <person name="Putnam N.H."/>
            <person name="Grigoriev I.V."/>
            <person name="Rokhsar D.S."/>
        </authorList>
    </citation>
    <scope>NUCLEOTIDE SEQUENCE</scope>
    <source>
        <strain evidence="8">I ESC-2004</strain>
    </source>
</reference>
<dbReference type="Gene3D" id="2.30.42.10">
    <property type="match status" value="1"/>
</dbReference>
<feature type="region of interest" description="Disordered" evidence="3">
    <location>
        <begin position="122"/>
        <end position="141"/>
    </location>
</feature>
<dbReference type="OrthoDB" id="420032at2759"/>
<dbReference type="GO" id="GO:0048788">
    <property type="term" value="C:cytoskeleton of presynaptic active zone"/>
    <property type="evidence" value="ECO:0007669"/>
    <property type="project" value="TreeGrafter"/>
</dbReference>
<feature type="region of interest" description="Disordered" evidence="3">
    <location>
        <begin position="325"/>
        <end position="532"/>
    </location>
</feature>
<gene>
    <name evidence="6" type="ORF">CAPTEDRAFT_224324</name>
</gene>
<dbReference type="Gene3D" id="2.60.40.150">
    <property type="entry name" value="C2 domain"/>
    <property type="match status" value="2"/>
</dbReference>
<dbReference type="PANTHER" id="PTHR12157">
    <property type="entry name" value="REGULATING SYNAPTIC MEMBRANE EXOCYTOSIS PROTEIN"/>
    <property type="match status" value="1"/>
</dbReference>
<comment type="subcellular location">
    <subcellularLocation>
        <location evidence="2">Synapse</location>
    </subcellularLocation>
</comment>
<feature type="region of interest" description="Disordered" evidence="3">
    <location>
        <begin position="731"/>
        <end position="785"/>
    </location>
</feature>
<dbReference type="EMBL" id="AMQN01005023">
    <property type="status" value="NOT_ANNOTATED_CDS"/>
    <property type="molecule type" value="Genomic_DNA"/>
</dbReference>
<dbReference type="SUPFAM" id="SSF50156">
    <property type="entry name" value="PDZ domain-like"/>
    <property type="match status" value="1"/>
</dbReference>
<keyword evidence="1" id="KW-0770">Synapse</keyword>
<feature type="domain" description="C2" evidence="4">
    <location>
        <begin position="143"/>
        <end position="265"/>
    </location>
</feature>
<dbReference type="InterPro" id="IPR036034">
    <property type="entry name" value="PDZ_sf"/>
</dbReference>
<keyword evidence="8" id="KW-1185">Reference proteome</keyword>
<dbReference type="InterPro" id="IPR001478">
    <property type="entry name" value="PDZ"/>
</dbReference>
<dbReference type="Pfam" id="PF00168">
    <property type="entry name" value="C2"/>
    <property type="match status" value="2"/>
</dbReference>
<dbReference type="Proteomes" id="UP000014760">
    <property type="component" value="Unassembled WGS sequence"/>
</dbReference>
<feature type="compositionally biased region" description="Polar residues" evidence="3">
    <location>
        <begin position="981"/>
        <end position="1000"/>
    </location>
</feature>
<feature type="compositionally biased region" description="Polar residues" evidence="3">
    <location>
        <begin position="123"/>
        <end position="133"/>
    </location>
</feature>
<sequence>MVLIFKIGLKVTGGKMTEAGHLGAFITKVKKGSIADSVGHLRAGDEVVEWNGRNLRGLTFDEVYDIIFESKQEPQVELIVQRPISSGELPADIPEHPDMEPVATNPATKQRKTTLTRLKRPSVTITSPGSPGTTRPRPHSPLMCGKIQVKMFYDTRSYQLIVTVIGAMNLAPRDNGQPRNPYCKLYLLPDRSEKSKRRTKTVAGTLEPKWNQTFIYSPMKRSDLESSSLEITVYDYDRIGSGEYVGEAIIDLSGAEVYQDEPQWHMLRHHDDTSSSITSASREGYRRNDGYSKDHLSPPGSVARLSDSDMSEFDIEDNLSSITGQPNVEAANEDDHRSVSSLASSCSPPPPPQPPAPPDDDLLDADPSLSSPVHHCPPPRLLPDSPVLEGARRLPQTPGNASQVDYDQMKGHSNYSSSDTLTLTAEQSARKSRSPTTTAHADEPQQRAMRSRSRSPGRQRIAAELGRPLSPNERDNITREALASSSRSQGMSSGGTRPNSAASGGSTPVMKKRQLPQIPVQQQIASRDRVTQDLEERTRAMKMRFNQYKNSSSQPASDSEASYKPRSRDQEKVNRNLPSSVIRDRMDRSYDRYRDPERHRKRRGRAEFSPEVVSDDALQSDASETSDMSEISKISTISLRSTQSERPHRKLSEFASKMESRAGGNVHKAPKPQPSPTLNRSLSNSDVGTYEKTDGSISDSAISLSVTEGRKRRPSLGYKVKALVGLSRKSNSTSQLTGGIGRGTGKKGKAAFVRSEEVGAAAEMRRQPSKDSTDGSMGSISSDSSEKAMWLPSGMRIGPEGQFGDFIEGLGPSQLVGRQVLGSPCLGEIQMGLAERQGQLEVEVIRARGLMAKAGAKILPAPYVKVYLMDGKDCIEKQKTTIARRTLDPLYQKQLFFTENYTAKVLQVTVWGDYGRMERKVFMGVAQILLDDLDLSNLVIGWYKLFTSSSLVNAHAAGSTGGAASAPGGAAPTSSSASGTVRRNSGSSLESAYQSSSTRS</sequence>
<dbReference type="Pfam" id="PF00595">
    <property type="entry name" value="PDZ"/>
    <property type="match status" value="1"/>
</dbReference>
<proteinExistence type="predicted"/>
<evidence type="ECO:0008006" key="9">
    <source>
        <dbReference type="Google" id="ProtNLM"/>
    </source>
</evidence>
<dbReference type="OMA" id="TWHSSET"/>
<dbReference type="SMART" id="SM00239">
    <property type="entry name" value="C2"/>
    <property type="match status" value="2"/>
</dbReference>
<accession>R7VC62</accession>
<feature type="region of interest" description="Disordered" evidence="3">
    <location>
        <begin position="267"/>
        <end position="307"/>
    </location>
</feature>
<dbReference type="FunFam" id="2.60.40.150:FF:000001">
    <property type="entry name" value="Regulating synaptic membrane exocytosis 3, isoform CRA_a"/>
    <property type="match status" value="1"/>
</dbReference>
<feature type="compositionally biased region" description="Low complexity" evidence="3">
    <location>
        <begin position="551"/>
        <end position="560"/>
    </location>
</feature>
<feature type="compositionally biased region" description="Basic and acidic residues" evidence="3">
    <location>
        <begin position="643"/>
        <end position="660"/>
    </location>
</feature>
<dbReference type="InterPro" id="IPR039032">
    <property type="entry name" value="Rim-like"/>
</dbReference>
<protein>
    <recommendedName>
        <fullName evidence="9">Regulating synaptic membrane exocytosis protein 2</fullName>
    </recommendedName>
</protein>
<dbReference type="InterPro" id="IPR035892">
    <property type="entry name" value="C2_domain_sf"/>
</dbReference>
<feature type="compositionally biased region" description="Basic and acidic residues" evidence="3">
    <location>
        <begin position="561"/>
        <end position="574"/>
    </location>
</feature>
<dbReference type="PANTHER" id="PTHR12157:SF21">
    <property type="entry name" value="RAB3 INTERACTING MOLECULE, ISOFORM F"/>
    <property type="match status" value="1"/>
</dbReference>
<dbReference type="PROSITE" id="PS50004">
    <property type="entry name" value="C2"/>
    <property type="match status" value="2"/>
</dbReference>
<evidence type="ECO:0000313" key="8">
    <source>
        <dbReference type="Proteomes" id="UP000014760"/>
    </source>
</evidence>
<dbReference type="AlphaFoldDB" id="R7VC62"/>
<feature type="compositionally biased region" description="Low complexity" evidence="3">
    <location>
        <begin position="484"/>
        <end position="495"/>
    </location>
</feature>